<dbReference type="EMBL" id="PPPD01000003">
    <property type="protein sequence ID" value="PNY79439.1"/>
    <property type="molecule type" value="Genomic_DNA"/>
</dbReference>
<gene>
    <name evidence="2" type="ORF">CVO96_18540</name>
</gene>
<reference evidence="2 3" key="1">
    <citation type="submission" date="2018-01" db="EMBL/GenBank/DDBJ databases">
        <title>Deinococcus koreensis sp. nov., a radiation-resistant bacterium isolated from river water.</title>
        <authorList>
            <person name="Choi A."/>
        </authorList>
    </citation>
    <scope>NUCLEOTIDE SEQUENCE [LARGE SCALE GENOMIC DNA]</scope>
    <source>
        <strain evidence="2 3">SJW1-2</strain>
    </source>
</reference>
<dbReference type="Gene3D" id="3.40.630.10">
    <property type="entry name" value="Zn peptidases"/>
    <property type="match status" value="1"/>
</dbReference>
<organism evidence="2 3">
    <name type="scientific">Deinococcus koreensis</name>
    <dbReference type="NCBI Taxonomy" id="2054903"/>
    <lineage>
        <taxon>Bacteria</taxon>
        <taxon>Thermotogati</taxon>
        <taxon>Deinococcota</taxon>
        <taxon>Deinococci</taxon>
        <taxon>Deinococcales</taxon>
        <taxon>Deinococcaceae</taxon>
        <taxon>Deinococcus</taxon>
    </lineage>
</organism>
<dbReference type="InterPro" id="IPR050072">
    <property type="entry name" value="Peptidase_M20A"/>
</dbReference>
<accession>A0A2K3USB4</accession>
<evidence type="ECO:0000313" key="3">
    <source>
        <dbReference type="Proteomes" id="UP000236379"/>
    </source>
</evidence>
<feature type="compositionally biased region" description="Basic and acidic residues" evidence="1">
    <location>
        <begin position="1"/>
        <end position="11"/>
    </location>
</feature>
<feature type="region of interest" description="Disordered" evidence="1">
    <location>
        <begin position="1"/>
        <end position="20"/>
    </location>
</feature>
<dbReference type="InterPro" id="IPR002933">
    <property type="entry name" value="Peptidase_M20"/>
</dbReference>
<evidence type="ECO:0000313" key="2">
    <source>
        <dbReference type="EMBL" id="PNY79439.1"/>
    </source>
</evidence>
<sequence length="576" mass="60352">MLNLEHQDGEGGHGPALDLTQRDWPGLDWEEVAGRVEFWLRALVGFSSVTNSAGETALAPWLAEQLTAGLGPRVEVELIRTENDAYERYALSALVRGQGPQTVVLTGHYDTVGVDAYGPHAALAFDPDALRSALITALAANPAPSAADALALEDLRSGDFLPGRGALDMKGGLAVGLALLEAYSALPSPPGSLLFLAVPDEEEGSSGMRTVAAGLGRRARGWGLELCGAVNLDAEVDPGDGSAGRTVFLGSVGKLLPSVLVVGRPTHAGDPFSGLSAAALAAEVIRDVDCHPGLADPGLEGEAGTAPVLLQVYDLKPHYDITTPEMVWCAFNLLTRTLSPHQVLERFRVQTQESLERALERAAGRAALAGAALGLAQAPTVLSYAELLGRVEGRSGTAGLEELGALARSLADDPSLDTPRICQQLVQAAVRLADLTPPAAVVTFGSLYYPPAQLPGTPGGQRLHRAALAAAQATAGRSGQSVGVRRFFTGVSDVSFLGATLGEQDFAAVRANTPAWDVRFGRRADPGDGLCLPTVNAGPWGRDYHQRTERIHLPYATRVLPGLVWQLSGELLGRST</sequence>
<dbReference type="PIRSF" id="PIRSF010386">
    <property type="entry name" value="RocB"/>
    <property type="match status" value="1"/>
</dbReference>
<dbReference type="Pfam" id="PF01546">
    <property type="entry name" value="Peptidase_M20"/>
    <property type="match status" value="1"/>
</dbReference>
<dbReference type="PANTHER" id="PTHR43808:SF27">
    <property type="entry name" value="PROTEIN ROCB"/>
    <property type="match status" value="1"/>
</dbReference>
<proteinExistence type="predicted"/>
<dbReference type="AlphaFoldDB" id="A0A2K3USB4"/>
<comment type="caution">
    <text evidence="2">The sequence shown here is derived from an EMBL/GenBank/DDBJ whole genome shotgun (WGS) entry which is preliminary data.</text>
</comment>
<dbReference type="InterPro" id="IPR012166">
    <property type="entry name" value="Uncharacterised_RocB"/>
</dbReference>
<name>A0A2K3USB4_9DEIO</name>
<dbReference type="SUPFAM" id="SSF53187">
    <property type="entry name" value="Zn-dependent exopeptidases"/>
    <property type="match status" value="1"/>
</dbReference>
<dbReference type="GO" id="GO:0016787">
    <property type="term" value="F:hydrolase activity"/>
    <property type="evidence" value="ECO:0007669"/>
    <property type="project" value="InterPro"/>
</dbReference>
<protein>
    <recommendedName>
        <fullName evidence="4">Peptidase M20</fullName>
    </recommendedName>
</protein>
<evidence type="ECO:0000256" key="1">
    <source>
        <dbReference type="SAM" id="MobiDB-lite"/>
    </source>
</evidence>
<dbReference type="PANTHER" id="PTHR43808">
    <property type="entry name" value="ACETYLORNITHINE DEACETYLASE"/>
    <property type="match status" value="1"/>
</dbReference>
<dbReference type="Proteomes" id="UP000236379">
    <property type="component" value="Unassembled WGS sequence"/>
</dbReference>
<evidence type="ECO:0008006" key="4">
    <source>
        <dbReference type="Google" id="ProtNLM"/>
    </source>
</evidence>
<keyword evidence="3" id="KW-1185">Reference proteome</keyword>